<comment type="caution">
    <text evidence="2">The sequence shown here is derived from an EMBL/GenBank/DDBJ whole genome shotgun (WGS) entry which is preliminary data.</text>
</comment>
<gene>
    <name evidence="2" type="ORF">I8E28_08990</name>
</gene>
<dbReference type="Pfam" id="PF13663">
    <property type="entry name" value="DUF4148"/>
    <property type="match status" value="1"/>
</dbReference>
<accession>A0A934URC7</accession>
<dbReference type="InterPro" id="IPR025421">
    <property type="entry name" value="DUF4148"/>
</dbReference>
<sequence length="116" mass="12614">MNVRTVIALAAFAVAGTAFAQSSQEIGQPDAFTPTKTRAQVQAELAQFKKDYPVSPWSFRYDQLAGFQSTVSRDEVRADYIANREEVAARNSEDSGASYLAAHARQARVNPTASAE</sequence>
<dbReference type="EMBL" id="JAEDAO010000001">
    <property type="protein sequence ID" value="MBK0392726.1"/>
    <property type="molecule type" value="Genomic_DNA"/>
</dbReference>
<protein>
    <submittedName>
        <fullName evidence="2">DUF4148 domain-containing protein</fullName>
    </submittedName>
</protein>
<keyword evidence="1" id="KW-0732">Signal</keyword>
<name>A0A934URC7_9BURK</name>
<dbReference type="RefSeq" id="WP_200787645.1">
    <property type="nucleotide sequence ID" value="NZ_JAEDAO010000001.1"/>
</dbReference>
<proteinExistence type="predicted"/>
<evidence type="ECO:0000256" key="1">
    <source>
        <dbReference type="SAM" id="SignalP"/>
    </source>
</evidence>
<dbReference type="AlphaFoldDB" id="A0A934URC7"/>
<feature type="signal peptide" evidence="1">
    <location>
        <begin position="1"/>
        <end position="20"/>
    </location>
</feature>
<organism evidence="2 3">
    <name type="scientific">Ramlibacter algicola</name>
    <dbReference type="NCBI Taxonomy" id="2795217"/>
    <lineage>
        <taxon>Bacteria</taxon>
        <taxon>Pseudomonadati</taxon>
        <taxon>Pseudomonadota</taxon>
        <taxon>Betaproteobacteria</taxon>
        <taxon>Burkholderiales</taxon>
        <taxon>Comamonadaceae</taxon>
        <taxon>Ramlibacter</taxon>
    </lineage>
</organism>
<dbReference type="Proteomes" id="UP000617041">
    <property type="component" value="Unassembled WGS sequence"/>
</dbReference>
<evidence type="ECO:0000313" key="3">
    <source>
        <dbReference type="Proteomes" id="UP000617041"/>
    </source>
</evidence>
<reference evidence="2" key="1">
    <citation type="submission" date="2020-12" db="EMBL/GenBank/DDBJ databases">
        <title>Ramlibacter sp. nov., isolated from a freshwater alga, Cryptomonas.</title>
        <authorList>
            <person name="Kim H.M."/>
            <person name="Jeon C.O."/>
        </authorList>
    </citation>
    <scope>NUCLEOTIDE SEQUENCE</scope>
    <source>
        <strain evidence="2">CrO1</strain>
    </source>
</reference>
<feature type="chain" id="PRO_5036887881" evidence="1">
    <location>
        <begin position="21"/>
        <end position="116"/>
    </location>
</feature>
<keyword evidence="3" id="KW-1185">Reference proteome</keyword>
<evidence type="ECO:0000313" key="2">
    <source>
        <dbReference type="EMBL" id="MBK0392726.1"/>
    </source>
</evidence>